<dbReference type="AlphaFoldDB" id="A0A4R1BHI9"/>
<keyword evidence="1" id="KW-0812">Transmembrane</keyword>
<protein>
    <submittedName>
        <fullName evidence="2">Prepilin-type N-terminal cleavage/methylation domain-containing protein</fullName>
    </submittedName>
</protein>
<evidence type="ECO:0000313" key="3">
    <source>
        <dbReference type="Proteomes" id="UP000295244"/>
    </source>
</evidence>
<sequence>MRAVRRLRREEGGFTLPELLVAMMLMLTAMFALYSIFDMSLRIFSFGNDRTEAVEQARAGLERMDRELTAAHPYDRAGGDETLLPSYGPEHISFGNDLDGSRKVAPGEEIIYELNGSTLMRNGLPMVEFVDDLSFEYLDASGAAATGESDIAMVRITLDIEVRRGPWAGTQTLSTEVALRNRTDRG</sequence>
<accession>A0A4R1BHI9</accession>
<keyword evidence="3" id="KW-1185">Reference proteome</keyword>
<dbReference type="NCBIfam" id="TIGR02532">
    <property type="entry name" value="IV_pilin_GFxxxE"/>
    <property type="match status" value="1"/>
</dbReference>
<keyword evidence="1" id="KW-1133">Transmembrane helix</keyword>
<organism evidence="2 3">
    <name type="scientific">Rubrobacter taiwanensis</name>
    <dbReference type="NCBI Taxonomy" id="185139"/>
    <lineage>
        <taxon>Bacteria</taxon>
        <taxon>Bacillati</taxon>
        <taxon>Actinomycetota</taxon>
        <taxon>Rubrobacteria</taxon>
        <taxon>Rubrobacterales</taxon>
        <taxon>Rubrobacteraceae</taxon>
        <taxon>Rubrobacter</taxon>
    </lineage>
</organism>
<dbReference type="Proteomes" id="UP000295244">
    <property type="component" value="Unassembled WGS sequence"/>
</dbReference>
<name>A0A4R1BHI9_9ACTN</name>
<dbReference type="EMBL" id="SKBU01000015">
    <property type="protein sequence ID" value="TCJ16681.1"/>
    <property type="molecule type" value="Genomic_DNA"/>
</dbReference>
<evidence type="ECO:0000313" key="2">
    <source>
        <dbReference type="EMBL" id="TCJ16681.1"/>
    </source>
</evidence>
<keyword evidence="1" id="KW-0472">Membrane</keyword>
<comment type="caution">
    <text evidence="2">The sequence shown here is derived from an EMBL/GenBank/DDBJ whole genome shotgun (WGS) entry which is preliminary data.</text>
</comment>
<gene>
    <name evidence="2" type="ORF">E0L93_08070</name>
</gene>
<dbReference type="RefSeq" id="WP_132690761.1">
    <property type="nucleotide sequence ID" value="NZ_SKBU01000015.1"/>
</dbReference>
<evidence type="ECO:0000256" key="1">
    <source>
        <dbReference type="SAM" id="Phobius"/>
    </source>
</evidence>
<feature type="transmembrane region" description="Helical" evidence="1">
    <location>
        <begin position="12"/>
        <end position="37"/>
    </location>
</feature>
<dbReference type="PROSITE" id="PS00409">
    <property type="entry name" value="PROKAR_NTER_METHYL"/>
    <property type="match status" value="1"/>
</dbReference>
<proteinExistence type="predicted"/>
<dbReference type="Pfam" id="PF07963">
    <property type="entry name" value="N_methyl"/>
    <property type="match status" value="1"/>
</dbReference>
<reference evidence="2 3" key="1">
    <citation type="submission" date="2019-03" db="EMBL/GenBank/DDBJ databases">
        <title>Whole genome sequence of a novel Rubrobacter taiwanensis strain, isolated from Yellowstone National Park.</title>
        <authorList>
            <person name="Freed S."/>
            <person name="Ramaley R.F."/>
            <person name="Kyndt J.A."/>
        </authorList>
    </citation>
    <scope>NUCLEOTIDE SEQUENCE [LARGE SCALE GENOMIC DNA]</scope>
    <source>
        <strain evidence="2 3">Yellowstone</strain>
    </source>
</reference>
<dbReference type="InterPro" id="IPR012902">
    <property type="entry name" value="N_methyl_site"/>
</dbReference>
<dbReference type="OrthoDB" id="5243515at2"/>